<dbReference type="PANTHER" id="PTHR32305:SF15">
    <property type="entry name" value="PROTEIN RHSA-RELATED"/>
    <property type="match status" value="1"/>
</dbReference>
<dbReference type="InterPro" id="IPR008727">
    <property type="entry name" value="PAAR_motif"/>
</dbReference>
<dbReference type="Gene3D" id="2.180.10.10">
    <property type="entry name" value="RHS repeat-associated core"/>
    <property type="match status" value="2"/>
</dbReference>
<reference evidence="7 8" key="1">
    <citation type="submission" date="2020-08" db="EMBL/GenBank/DDBJ databases">
        <title>Functional genomics of gut bacteria from endangered species of beetles.</title>
        <authorList>
            <person name="Carlos-Shanley C."/>
        </authorList>
    </citation>
    <scope>NUCLEOTIDE SEQUENCE [LARGE SCALE GENOMIC DNA]</scope>
    <source>
        <strain evidence="7 8">S00124</strain>
    </source>
</reference>
<evidence type="ECO:0000259" key="5">
    <source>
        <dbReference type="Pfam" id="PF20148"/>
    </source>
</evidence>
<evidence type="ECO:0000259" key="4">
    <source>
        <dbReference type="Pfam" id="PF03527"/>
    </source>
</evidence>
<name>A0ABR6RI09_9BURK</name>
<keyword evidence="3" id="KW-0472">Membrane</keyword>
<dbReference type="Pfam" id="PF25023">
    <property type="entry name" value="TEN_YD-shell"/>
    <property type="match status" value="1"/>
</dbReference>
<gene>
    <name evidence="7" type="ORF">HNP33_002898</name>
</gene>
<dbReference type="NCBIfam" id="TIGR03696">
    <property type="entry name" value="Rhs_assc_core"/>
    <property type="match status" value="1"/>
</dbReference>
<feature type="domain" description="Teneurin-like YD-shell" evidence="6">
    <location>
        <begin position="696"/>
        <end position="822"/>
    </location>
</feature>
<protein>
    <submittedName>
        <fullName evidence="7">RHS repeat-associated protein</fullName>
    </submittedName>
</protein>
<feature type="transmembrane region" description="Helical" evidence="3">
    <location>
        <begin position="29"/>
        <end position="51"/>
    </location>
</feature>
<feature type="transmembrane region" description="Helical" evidence="3">
    <location>
        <begin position="58"/>
        <end position="81"/>
    </location>
</feature>
<evidence type="ECO:0000256" key="1">
    <source>
        <dbReference type="ARBA" id="ARBA00022737"/>
    </source>
</evidence>
<keyword evidence="3" id="KW-0812">Transmembrane</keyword>
<dbReference type="InterPro" id="IPR045351">
    <property type="entry name" value="DUF6531"/>
</dbReference>
<feature type="region of interest" description="Disordered" evidence="2">
    <location>
        <begin position="1618"/>
        <end position="1650"/>
    </location>
</feature>
<organism evidence="7 8">
    <name type="scientific">Comamonas odontotermitis</name>
    <dbReference type="NCBI Taxonomy" id="379895"/>
    <lineage>
        <taxon>Bacteria</taxon>
        <taxon>Pseudomonadati</taxon>
        <taxon>Pseudomonadota</taxon>
        <taxon>Betaproteobacteria</taxon>
        <taxon>Burkholderiales</taxon>
        <taxon>Comamonadaceae</taxon>
        <taxon>Comamonas</taxon>
    </lineage>
</organism>
<dbReference type="Pfam" id="PF03527">
    <property type="entry name" value="RHS"/>
    <property type="match status" value="1"/>
</dbReference>
<evidence type="ECO:0000259" key="6">
    <source>
        <dbReference type="Pfam" id="PF25023"/>
    </source>
</evidence>
<dbReference type="NCBIfam" id="TIGR01643">
    <property type="entry name" value="YD_repeat_2x"/>
    <property type="match status" value="5"/>
</dbReference>
<evidence type="ECO:0000313" key="7">
    <source>
        <dbReference type="EMBL" id="MBB6578796.1"/>
    </source>
</evidence>
<dbReference type="Pfam" id="PF20148">
    <property type="entry name" value="DUF6531"/>
    <property type="match status" value="1"/>
</dbReference>
<keyword evidence="3" id="KW-1133">Transmembrane helix</keyword>
<comment type="caution">
    <text evidence="7">The sequence shown here is derived from an EMBL/GenBank/DDBJ whole genome shotgun (WGS) entry which is preliminary data.</text>
</comment>
<sequence length="1665" mass="183540">MSVASHPAARLHDPIAHQKNPNWRYLTKLVVGGIGGAIGGMLGGIAAAALVTGAVALGTFLTGISLGTGAVIAVGLVVVAARVAGSVYGASLGAEAMEPLVDEICPEEYEITGEIITASQDVFINSESTGAARATPDSPIDEVICSKHTPQILIAEGAETVFVNTCVASRVGDKVECGARIESGSPDVFIGDPKARVRDVASEVSTILRVANVLWQLHNLRKAWKCLTAVPRLAKNLPCLFQAGASVGFAVNGILTEVEQVMGNPVHLATGIKVLQPEVDFSLPGPLPLDWHRIYSSADTRDNALLGQGWSTPLCLQLKIETAQDGERTLKFISYGGREIEFPDLPRAQGWYHEVEQLSLYRTEGDRYFVSAADGMYYLFEEQARADSTQNALIHDLERIEDRHANYISLRRQPGTGKLEECTDSTGRVLRFNYATQLGGKLQSIAITKAAPGENVGPLVQYRYDAHGQLQHVIDRTQKISRRFAYNAQRLMSMHAHASGLESYYEWQQFEDRPRVVKNWTNDGETYHFAYRLLQGQWDAQAPGPNDVFGGTEVVDHLGRRYLCTWNPHYELLEAIRPEQQHWKLEYNDRWLVSKYTEPGGNTSLVRYDAKGNVSGVTDPIGRVTATGWNDMGLPWLQGLPNGQSYLYTYSDSGDLTSIKAPDGSLTQYVYDDKGLATKIVDAKGGVKYLTWTPRAQLASYTDCSDKTTRFTYDGWGNLSTATDARGAVTRYVHDAQGRLLASTTADGANTNYGYDESGMLQNIADALSRVTGFSFNSRGQLLRTIDKEQREVNFGYDSALRLQRLVNENGESFEFAYDLADRLVQETRVGGVKVDIEYNLTGMPIAVTYHPGLGDDIGSAAGTSGAGATPEVPGWGTTHAGQAAAPGVQPRRIELVRDKVGRLVEKRTAEYLYRYQYDLLDQLVEAVKLKIIDTGPADTTPPGSSPQTQPLHTTRIAYNLMGDVVQEESIDHTTGQCHTLQHQHDLLGNRTQTVLPQLPHQPLHKRALNYLYYGSGHLHQVNYSQQNTAAADAQAVHQLICDIERDDLHQEILRSQGRAHTRYSHDPVGRLAGAWTQAADTPSQPFGPHDAAAGQWRSALAALQQDPASQVQRPQGLLKAWQYDKVGELRASRHSLQGDTGHQYDATGRILHTQHAPLAGVRQPFAQAANESFGYDPAGNIQDAATQQAVRSSTALSQRGYVRDNLVRVFEDKRYFYDGHGRLIRKLVGRHTEQQFRWDEENHLIEVITTRRPGTEHQATQTTRFDYDAIGRRVAKHDSFGTTTFIWEGMRLIEERRGGNTISYVYEPGSYVPLARLDADGEKTDQGGLGTVDDAQPPDAINSVAFSASQTGATGSNPSKTAADDAESRYWASLNETARQKAQALQIQDWGTGTERVTASADQAQLCKVYYFHTDQVGMPQELTNAQGQVIWQASYKTWGSTVAEEWEVKTLAGSPVHKLDEGDSPTKADQQQNLRFQGQYLDRDTGLHYNTFRYYDPDVGRFICPDPIGLMGGINLSSYGFNPIGWIDPWGLNCSDNKIQGDAGRDKLADRLSRSRRYELINTEVRIKTPKEGNWRQGDIIVRDRKTGEVIQVETKTGNATRDPKQIARDKEIASGEGTVWGSRRVEGRPGEPSTGIKKGDPTGPVRTVEVTVDPATGKILRK</sequence>
<dbReference type="CDD" id="cd14742">
    <property type="entry name" value="PAAR_RHS"/>
    <property type="match status" value="1"/>
</dbReference>
<evidence type="ECO:0000256" key="2">
    <source>
        <dbReference type="SAM" id="MobiDB-lite"/>
    </source>
</evidence>
<dbReference type="Gene3D" id="2.60.200.60">
    <property type="match status" value="1"/>
</dbReference>
<dbReference type="Pfam" id="PF05488">
    <property type="entry name" value="PAAR_motif"/>
    <property type="match status" value="1"/>
</dbReference>
<feature type="domain" description="RHS protein conserved region" evidence="4">
    <location>
        <begin position="1410"/>
        <end position="1446"/>
    </location>
</feature>
<dbReference type="PANTHER" id="PTHR32305">
    <property type="match status" value="1"/>
</dbReference>
<dbReference type="InterPro" id="IPR056823">
    <property type="entry name" value="TEN-like_YD-shell"/>
</dbReference>
<dbReference type="InterPro" id="IPR001826">
    <property type="entry name" value="RHS"/>
</dbReference>
<dbReference type="InterPro" id="IPR031325">
    <property type="entry name" value="RHS_repeat"/>
</dbReference>
<dbReference type="SUPFAM" id="SSF63829">
    <property type="entry name" value="Calcium-dependent phosphotriesterase"/>
    <property type="match status" value="1"/>
</dbReference>
<keyword evidence="8" id="KW-1185">Reference proteome</keyword>
<proteinExistence type="predicted"/>
<dbReference type="InterPro" id="IPR050708">
    <property type="entry name" value="T6SS_VgrG/RHS"/>
</dbReference>
<dbReference type="EMBL" id="JACHKZ010000019">
    <property type="protein sequence ID" value="MBB6578796.1"/>
    <property type="molecule type" value="Genomic_DNA"/>
</dbReference>
<evidence type="ECO:0000256" key="3">
    <source>
        <dbReference type="SAM" id="Phobius"/>
    </source>
</evidence>
<dbReference type="Pfam" id="PF05593">
    <property type="entry name" value="RHS_repeat"/>
    <property type="match status" value="1"/>
</dbReference>
<feature type="domain" description="DUF6531" evidence="5">
    <location>
        <begin position="263"/>
        <end position="342"/>
    </location>
</feature>
<dbReference type="Proteomes" id="UP000562492">
    <property type="component" value="Unassembled WGS sequence"/>
</dbReference>
<keyword evidence="1" id="KW-0677">Repeat</keyword>
<dbReference type="InterPro" id="IPR022385">
    <property type="entry name" value="Rhs_assc_core"/>
</dbReference>
<accession>A0ABR6RI09</accession>
<dbReference type="RefSeq" id="WP_184709694.1">
    <property type="nucleotide sequence ID" value="NZ_JACHKZ010000019.1"/>
</dbReference>
<evidence type="ECO:0000313" key="8">
    <source>
        <dbReference type="Proteomes" id="UP000562492"/>
    </source>
</evidence>
<dbReference type="InterPro" id="IPR006530">
    <property type="entry name" value="YD"/>
</dbReference>